<accession>A0A8H9J5T3</accession>
<evidence type="ECO:0000313" key="3">
    <source>
        <dbReference type="Proteomes" id="UP000658656"/>
    </source>
</evidence>
<dbReference type="OrthoDB" id="3687546at2"/>
<evidence type="ECO:0008006" key="4">
    <source>
        <dbReference type="Google" id="ProtNLM"/>
    </source>
</evidence>
<gene>
    <name evidence="2" type="ORF">GCM10017566_64370</name>
</gene>
<reference evidence="2" key="1">
    <citation type="journal article" date="2014" name="Int. J. Syst. Evol. Microbiol.">
        <title>Complete genome sequence of Corynebacterium casei LMG S-19264T (=DSM 44701T), isolated from a smear-ripened cheese.</title>
        <authorList>
            <consortium name="US DOE Joint Genome Institute (JGI-PGF)"/>
            <person name="Walter F."/>
            <person name="Albersmeier A."/>
            <person name="Kalinowski J."/>
            <person name="Ruckert C."/>
        </authorList>
    </citation>
    <scope>NUCLEOTIDE SEQUENCE</scope>
    <source>
        <strain evidence="2">CGMCC 4.7679</strain>
    </source>
</reference>
<dbReference type="AlphaFoldDB" id="A0A8H9J5T3"/>
<keyword evidence="3" id="KW-1185">Reference proteome</keyword>
<evidence type="ECO:0000256" key="1">
    <source>
        <dbReference type="SAM" id="MobiDB-lite"/>
    </source>
</evidence>
<feature type="region of interest" description="Disordered" evidence="1">
    <location>
        <begin position="267"/>
        <end position="293"/>
    </location>
</feature>
<dbReference type="Proteomes" id="UP000658656">
    <property type="component" value="Unassembled WGS sequence"/>
</dbReference>
<dbReference type="EMBL" id="BNAV01000014">
    <property type="protein sequence ID" value="GHF81304.1"/>
    <property type="molecule type" value="Genomic_DNA"/>
</dbReference>
<evidence type="ECO:0000313" key="2">
    <source>
        <dbReference type="EMBL" id="GHF81304.1"/>
    </source>
</evidence>
<proteinExistence type="predicted"/>
<reference evidence="2" key="2">
    <citation type="submission" date="2020-09" db="EMBL/GenBank/DDBJ databases">
        <authorList>
            <person name="Sun Q."/>
            <person name="Zhou Y."/>
        </authorList>
    </citation>
    <scope>NUCLEOTIDE SEQUENCE</scope>
    <source>
        <strain evidence="2">CGMCC 4.7679</strain>
    </source>
</reference>
<comment type="caution">
    <text evidence="2">The sequence shown here is derived from an EMBL/GenBank/DDBJ whole genome shotgun (WGS) entry which is preliminary data.</text>
</comment>
<feature type="compositionally biased region" description="Basic and acidic residues" evidence="1">
    <location>
        <begin position="268"/>
        <end position="293"/>
    </location>
</feature>
<dbReference type="RefSeq" id="WP_145935719.1">
    <property type="nucleotide sequence ID" value="NZ_BNAV01000014.1"/>
</dbReference>
<protein>
    <recommendedName>
        <fullName evidence="4">L-tyrosine 3-hydroxylase</fullName>
    </recommendedName>
</protein>
<name>A0A8H9J5T3_9PSEU</name>
<organism evidence="2 3">
    <name type="scientific">Amycolatopsis bartoniae</name>
    <dbReference type="NCBI Taxonomy" id="941986"/>
    <lineage>
        <taxon>Bacteria</taxon>
        <taxon>Bacillati</taxon>
        <taxon>Actinomycetota</taxon>
        <taxon>Actinomycetes</taxon>
        <taxon>Pseudonocardiales</taxon>
        <taxon>Pseudonocardiaceae</taxon>
        <taxon>Amycolatopsis</taxon>
    </lineage>
</organism>
<sequence>MDIPVRARLEVLPMPMPAQRLTAGDGEDVRGYLALAVAPRPEVFASPDDPAERAFYRWVLGHHLAFGTWRLLGDLLEDLLRDGVTDAGMAEAALWYDRYSALQLYAGSCTADTYAQVIRARMMARNPAFSGVWARDYERVLALLGRYDLPADGVLKQALKRHRLIHMTLAKILVPQGESLLKQAGRRPGEGATDDERDTLDEFFLVHRRPTSDAEFRAHLLRRVAALQCDLAARPLDLPTHTGVADLLPAGLSSMMRDLATTLAARPLLEEHDGPRQTDRTEPAADELRRRAS</sequence>